<keyword evidence="2" id="KW-1185">Reference proteome</keyword>
<reference evidence="1 2" key="1">
    <citation type="submission" date="2020-12" db="EMBL/GenBank/DDBJ databases">
        <title>Effect of drift, selection, and recombination on the evolution of hybrid genomes in Candida yeast pathogens.</title>
        <authorList>
            <person name="Mixao V."/>
            <person name="Ksiezopolska E."/>
            <person name="Saus E."/>
            <person name="Boekhout T."/>
            <person name="Gacser A."/>
            <person name="Gabaldon T."/>
        </authorList>
    </citation>
    <scope>NUCLEOTIDE SEQUENCE [LARGE SCALE GENOMIC DNA]</scope>
    <source>
        <strain evidence="1 2">BP57</strain>
    </source>
</reference>
<evidence type="ECO:0000313" key="2">
    <source>
        <dbReference type="Proteomes" id="UP000669133"/>
    </source>
</evidence>
<dbReference type="EMBL" id="JAEOAQ010000001">
    <property type="protein sequence ID" value="KAG5422404.1"/>
    <property type="molecule type" value="Genomic_DNA"/>
</dbReference>
<dbReference type="GeneID" id="93650128"/>
<protein>
    <submittedName>
        <fullName evidence="1">Uncharacterized protein</fullName>
    </submittedName>
</protein>
<accession>A0A8H8DDV7</accession>
<dbReference type="RefSeq" id="XP_067551520.1">
    <property type="nucleotide sequence ID" value="XM_067690250.1"/>
</dbReference>
<sequence>MDSVDSTPLTKDAFNKANNIKVHNTDIKPIQNDEELKPLLHYSLNTIKKRLEKPFNKYYSYSVPGALQKRDLIFTGNYELFEIVRICVLNRALRNRTLSGHQQIIYITINPVATYSDFSRVNYCSVKINSNIMTYHYHPEILIVTPYEFLSMHPNKNTLVVVQDFKKMLEQGFLDDMLAKKTQVIMIDGRELTMTEYKSLCRSRTFGFVDYYARESNTNSSQVKIVLRHYDSEEFRINAIAFDFSPNQKSGIFVNNYKTAESLKSSILDRGAIRSTLNVAKCKRNNIKSALKEAKAQNALILSTKFNILKRMNTVYFFDAPRLKSFQKFVKEFAGPKPKKIVVMLESDDYEKQSAYADFVSEYR</sequence>
<dbReference type="Proteomes" id="UP000669133">
    <property type="component" value="Unassembled WGS sequence"/>
</dbReference>
<gene>
    <name evidence="1" type="ORF">I9W82_001499</name>
</gene>
<comment type="caution">
    <text evidence="1">The sequence shown here is derived from an EMBL/GenBank/DDBJ whole genome shotgun (WGS) entry which is preliminary data.</text>
</comment>
<dbReference type="AlphaFoldDB" id="A0A8H8DDV7"/>
<dbReference type="OrthoDB" id="10441519at2759"/>
<evidence type="ECO:0000313" key="1">
    <source>
        <dbReference type="EMBL" id="KAG5422404.1"/>
    </source>
</evidence>
<organism evidence="1 2">
    <name type="scientific">Candida metapsilosis</name>
    <dbReference type="NCBI Taxonomy" id="273372"/>
    <lineage>
        <taxon>Eukaryota</taxon>
        <taxon>Fungi</taxon>
        <taxon>Dikarya</taxon>
        <taxon>Ascomycota</taxon>
        <taxon>Saccharomycotina</taxon>
        <taxon>Pichiomycetes</taxon>
        <taxon>Debaryomycetaceae</taxon>
        <taxon>Candida/Lodderomyces clade</taxon>
        <taxon>Candida</taxon>
    </lineage>
</organism>
<proteinExistence type="predicted"/>
<name>A0A8H8DDV7_9ASCO</name>